<name>A0AAI8BC36_9BURK</name>
<evidence type="ECO:0000313" key="2">
    <source>
        <dbReference type="Proteomes" id="UP000029424"/>
    </source>
</evidence>
<evidence type="ECO:0000313" key="1">
    <source>
        <dbReference type="EMBL" id="AIO69428.1"/>
    </source>
</evidence>
<reference evidence="1 2" key="1">
    <citation type="submission" date="2014-06" db="EMBL/GenBank/DDBJ databases">
        <authorList>
            <person name="Bishop-Lilly K.A."/>
            <person name="Broomall S.M."/>
            <person name="Chain P.S."/>
            <person name="Chertkov O."/>
            <person name="Coyne S.R."/>
            <person name="Daligault H.E."/>
            <person name="Davenport K.W."/>
            <person name="Erkkila T."/>
            <person name="Frey K.G."/>
            <person name="Gibbons H.S."/>
            <person name="Gu W."/>
            <person name="Jaissle J."/>
            <person name="Johnson S.L."/>
            <person name="Koroleva G.I."/>
            <person name="Ladner J.T."/>
            <person name="Lo C.-C."/>
            <person name="Minogue T.D."/>
            <person name="Munk C."/>
            <person name="Palacios G.F."/>
            <person name="Redden C.L."/>
            <person name="Rosenzweig C.N."/>
            <person name="Scholz M.B."/>
            <person name="Teshima H."/>
            <person name="Xu Y."/>
        </authorList>
    </citation>
    <scope>NUCLEOTIDE SEQUENCE [LARGE SCALE GENOMIC DNA]</scope>
    <source>
        <strain evidence="1 2">EO147</strain>
    </source>
</reference>
<dbReference type="EMBL" id="CP008727">
    <property type="protein sequence ID" value="AIO69428.1"/>
    <property type="molecule type" value="Genomic_DNA"/>
</dbReference>
<sequence>MSEKSAPKGQYTDEFEFEAIRLAESVGQYEAARRLGVPVATLGKGASVAVVSMTLANRVVLKRSLHERLARSVNRARFRVFRTERILPATRSPAQRQSASQRDPGR</sequence>
<dbReference type="Proteomes" id="UP000029424">
    <property type="component" value="Chromosome 2"/>
</dbReference>
<organism evidence="1 2">
    <name type="scientific">Burkholderia oklahomensis</name>
    <dbReference type="NCBI Taxonomy" id="342113"/>
    <lineage>
        <taxon>Bacteria</taxon>
        <taxon>Pseudomonadati</taxon>
        <taxon>Pseudomonadota</taxon>
        <taxon>Betaproteobacteria</taxon>
        <taxon>Burkholderiales</taxon>
        <taxon>Burkholderiaceae</taxon>
        <taxon>Burkholderia</taxon>
        <taxon>pseudomallei group</taxon>
    </lineage>
</organism>
<proteinExistence type="predicted"/>
<accession>A0AAI8BC36</accession>
<dbReference type="AlphaFoldDB" id="A0AAI8BC36"/>
<protein>
    <submittedName>
        <fullName evidence="1">Uncharacterized protein</fullName>
    </submittedName>
</protein>
<keyword evidence="2" id="KW-1185">Reference proteome</keyword>
<dbReference type="KEGG" id="bok:DM82_5864"/>
<gene>
    <name evidence="1" type="ORF">DM82_5864</name>
</gene>